<comment type="caution">
    <text evidence="2">The sequence shown here is derived from an EMBL/GenBank/DDBJ whole genome shotgun (WGS) entry which is preliminary data.</text>
</comment>
<feature type="compositionally biased region" description="Basic residues" evidence="1">
    <location>
        <begin position="12"/>
        <end position="26"/>
    </location>
</feature>
<feature type="compositionally biased region" description="Basic and acidic residues" evidence="1">
    <location>
        <begin position="141"/>
        <end position="151"/>
    </location>
</feature>
<dbReference type="AlphaFoldDB" id="A0A2W5MEA9"/>
<feature type="region of interest" description="Disordered" evidence="1">
    <location>
        <begin position="1"/>
        <end position="33"/>
    </location>
</feature>
<feature type="region of interest" description="Disordered" evidence="1">
    <location>
        <begin position="141"/>
        <end position="162"/>
    </location>
</feature>
<dbReference type="EMBL" id="QFPN01000004">
    <property type="protein sequence ID" value="PZQ15783.1"/>
    <property type="molecule type" value="Genomic_DNA"/>
</dbReference>
<sequence>MSDAATSAVRIRTGRRGVHPTSRHPSHQPDYVDPVTLGEARDLYERTDVALAEIGRRTGLHPSFLYRAARREGWRRPVSKRPMELLAARLVRRIEKEIAAVEISLVHTRGPEGKAEARRSAELLASLMKTLREMRRFDREAKAAEAAERSAQRGPWNEDDVDAMRDALSERLERLCRQREIDEQADGEG</sequence>
<evidence type="ECO:0000256" key="1">
    <source>
        <dbReference type="SAM" id="MobiDB-lite"/>
    </source>
</evidence>
<name>A0A2W5MEA9_ANCNO</name>
<protein>
    <submittedName>
        <fullName evidence="2">Uncharacterized protein</fullName>
    </submittedName>
</protein>
<proteinExistence type="predicted"/>
<evidence type="ECO:0000313" key="3">
    <source>
        <dbReference type="Proteomes" id="UP000249577"/>
    </source>
</evidence>
<evidence type="ECO:0000313" key="2">
    <source>
        <dbReference type="EMBL" id="PZQ15783.1"/>
    </source>
</evidence>
<organism evidence="2 3">
    <name type="scientific">Ancylobacter novellus</name>
    <name type="common">Thiobacillus novellus</name>
    <dbReference type="NCBI Taxonomy" id="921"/>
    <lineage>
        <taxon>Bacteria</taxon>
        <taxon>Pseudomonadati</taxon>
        <taxon>Pseudomonadota</taxon>
        <taxon>Alphaproteobacteria</taxon>
        <taxon>Hyphomicrobiales</taxon>
        <taxon>Xanthobacteraceae</taxon>
        <taxon>Ancylobacter</taxon>
    </lineage>
</organism>
<gene>
    <name evidence="2" type="ORF">DI565_08040</name>
</gene>
<accession>A0A2W5MEA9</accession>
<reference evidence="2 3" key="1">
    <citation type="submission" date="2017-08" db="EMBL/GenBank/DDBJ databases">
        <title>Infants hospitalized years apart are colonized by the same room-sourced microbial strains.</title>
        <authorList>
            <person name="Brooks B."/>
            <person name="Olm M.R."/>
            <person name="Firek B.A."/>
            <person name="Baker R."/>
            <person name="Thomas B.C."/>
            <person name="Morowitz M.J."/>
            <person name="Banfield J.F."/>
        </authorList>
    </citation>
    <scope>NUCLEOTIDE SEQUENCE [LARGE SCALE GENOMIC DNA]</scope>
    <source>
        <strain evidence="2">S2_005_003_R2_43</strain>
    </source>
</reference>
<dbReference type="Proteomes" id="UP000249577">
    <property type="component" value="Unassembled WGS sequence"/>
</dbReference>